<dbReference type="InterPro" id="IPR025660">
    <property type="entry name" value="Pept_his_AS"/>
</dbReference>
<accession>Q3ZCX6</accession>
<dbReference type="PANTHER" id="PTHR12411">
    <property type="entry name" value="CYSTEINE PROTEASE FAMILY C1-RELATED"/>
    <property type="match status" value="1"/>
</dbReference>
<protein>
    <recommendedName>
        <fullName evidence="7">Cathepsin L-like</fullName>
    </recommendedName>
</protein>
<dbReference type="EMBL" id="AY999067">
    <property type="protein sequence ID" value="AAY45871.1"/>
    <property type="molecule type" value="mRNA"/>
</dbReference>
<keyword evidence="8" id="KW-0732">Signal</keyword>
<reference evidence="11" key="1">
    <citation type="submission" date="2005-04" db="EMBL/GenBank/DDBJ databases">
        <title>Cathepsin L cysteine proteinases are conserved in diverse plant parasitic nematode species.</title>
        <authorList>
            <person name="Lilley C.J."/>
            <person name="Shingles J."/>
            <person name="Atkinson H.J."/>
            <person name="Urwin P.E."/>
        </authorList>
    </citation>
    <scope>NUCLEOTIDE SEQUENCE</scope>
</reference>
<dbReference type="GO" id="GO:0006508">
    <property type="term" value="P:proteolysis"/>
    <property type="evidence" value="ECO:0007669"/>
    <property type="project" value="UniProtKB-KW"/>
</dbReference>
<dbReference type="Gene3D" id="3.90.70.10">
    <property type="entry name" value="Cysteine proteinases"/>
    <property type="match status" value="1"/>
</dbReference>
<dbReference type="PROSITE" id="PS00639">
    <property type="entry name" value="THIOL_PROTEASE_HIS"/>
    <property type="match status" value="1"/>
</dbReference>
<dbReference type="Pfam" id="PF08246">
    <property type="entry name" value="Inhibitor_I29"/>
    <property type="match status" value="1"/>
</dbReference>
<comment type="similarity">
    <text evidence="1">Belongs to the peptidase C1 family.</text>
</comment>
<evidence type="ECO:0000256" key="5">
    <source>
        <dbReference type="ARBA" id="ARBA00023145"/>
    </source>
</evidence>
<dbReference type="PRINTS" id="PR00705">
    <property type="entry name" value="PAPAIN"/>
</dbReference>
<proteinExistence type="evidence at transcript level"/>
<dbReference type="GO" id="GO:0008234">
    <property type="term" value="F:cysteine-type peptidase activity"/>
    <property type="evidence" value="ECO:0007669"/>
    <property type="project" value="UniProtKB-KW"/>
</dbReference>
<name>Q3ZCX6_9BILA</name>
<dbReference type="CDD" id="cd02248">
    <property type="entry name" value="Peptidase_C1A"/>
    <property type="match status" value="1"/>
</dbReference>
<keyword evidence="5" id="KW-0865">Zymogen</keyword>
<gene>
    <name evidence="11" type="primary">cpl-1</name>
</gene>
<feature type="domain" description="Peptidase C1A papain C-terminal" evidence="9">
    <location>
        <begin position="139"/>
        <end position="355"/>
    </location>
</feature>
<evidence type="ECO:0000256" key="1">
    <source>
        <dbReference type="ARBA" id="ARBA00008455"/>
    </source>
</evidence>
<dbReference type="PROSITE" id="PS00139">
    <property type="entry name" value="THIOL_PROTEASE_CYS"/>
    <property type="match status" value="1"/>
</dbReference>
<evidence type="ECO:0000259" key="9">
    <source>
        <dbReference type="SMART" id="SM00645"/>
    </source>
</evidence>
<dbReference type="SUPFAM" id="SSF54001">
    <property type="entry name" value="Cysteine proteinases"/>
    <property type="match status" value="1"/>
</dbReference>
<evidence type="ECO:0000256" key="2">
    <source>
        <dbReference type="ARBA" id="ARBA00022670"/>
    </source>
</evidence>
<keyword evidence="3" id="KW-0378">Hydrolase</keyword>
<dbReference type="InterPro" id="IPR000169">
    <property type="entry name" value="Pept_cys_AS"/>
</dbReference>
<feature type="domain" description="Cathepsin propeptide inhibitor" evidence="10">
    <location>
        <begin position="43"/>
        <end position="103"/>
    </location>
</feature>
<dbReference type="InterPro" id="IPR013201">
    <property type="entry name" value="Prot_inhib_I29"/>
</dbReference>
<evidence type="ECO:0000256" key="3">
    <source>
        <dbReference type="ARBA" id="ARBA00022801"/>
    </source>
</evidence>
<evidence type="ECO:0000256" key="4">
    <source>
        <dbReference type="ARBA" id="ARBA00022807"/>
    </source>
</evidence>
<evidence type="ECO:0000256" key="8">
    <source>
        <dbReference type="SAM" id="SignalP"/>
    </source>
</evidence>
<organism evidence="11">
    <name type="scientific">Longidorus elongatus</name>
    <dbReference type="NCBI Taxonomy" id="70231"/>
    <lineage>
        <taxon>Eukaryota</taxon>
        <taxon>Metazoa</taxon>
        <taxon>Ecdysozoa</taxon>
        <taxon>Nematoda</taxon>
        <taxon>Enoplea</taxon>
        <taxon>Dorylaimia</taxon>
        <taxon>Dorylaimida</taxon>
        <taxon>Dorylaimina</taxon>
        <taxon>Longidoroidea</taxon>
        <taxon>Longidoridae</taxon>
        <taxon>Longidorus</taxon>
    </lineage>
</organism>
<dbReference type="FunFam" id="3.90.70.10:FF:000006">
    <property type="entry name" value="Cathepsin S"/>
    <property type="match status" value="1"/>
</dbReference>
<evidence type="ECO:0000313" key="11">
    <source>
        <dbReference type="EMBL" id="AAY45871.1"/>
    </source>
</evidence>
<dbReference type="SMART" id="SM00645">
    <property type="entry name" value="Pept_C1"/>
    <property type="match status" value="1"/>
</dbReference>
<dbReference type="MEROPS" id="I29.003"/>
<evidence type="ECO:0000259" key="10">
    <source>
        <dbReference type="SMART" id="SM00848"/>
    </source>
</evidence>
<dbReference type="SMART" id="SM00848">
    <property type="entry name" value="Inhibitor_I29"/>
    <property type="match status" value="1"/>
</dbReference>
<feature type="chain" id="PRO_5018605175" description="Cathepsin L-like" evidence="8">
    <location>
        <begin position="20"/>
        <end position="358"/>
    </location>
</feature>
<dbReference type="InterPro" id="IPR039417">
    <property type="entry name" value="Peptidase_C1A_papain-like"/>
</dbReference>
<dbReference type="AlphaFoldDB" id="Q3ZCX6"/>
<dbReference type="InterPro" id="IPR000668">
    <property type="entry name" value="Peptidase_C1A_C"/>
</dbReference>
<keyword evidence="4" id="KW-0788">Thiol protease</keyword>
<evidence type="ECO:0000256" key="6">
    <source>
        <dbReference type="ARBA" id="ARBA00023157"/>
    </source>
</evidence>
<dbReference type="InterPro" id="IPR013128">
    <property type="entry name" value="Peptidase_C1A"/>
</dbReference>
<sequence length="358" mass="40426">MIRITLLLHSIFLLGFVNSEQISQIQEHPRNNLLINHPYYPVWTNFKLKHAKSYKTKDEELLRFQVFASNHKVIEQHNIEYEAGQHSFALSLNKFADMTNAEFRQRMNGFKLPAKRKLAKSQPLKEDGMIFEMPDNVTIPDSVDWRKEGYVTKVKDQGSCGSCWAFSATGSLEGQHYKQTGKLVSLSEQNLVDCDVNGDDEGCNGGYMDGAFQYVETNKGIDTEASYPYKGRDGRCRFKSEDVGATDTGFVDIPEGNETLLEAAIATVGPVSVAIDAASFKFQFYSHGVYYDRSCSPEYLDHGVLAVGYNSTKDGKQYYIVKNSWSEDWGDDGYILMSRRKNNNCGIATMASYPFVQQ</sequence>
<feature type="signal peptide" evidence="8">
    <location>
        <begin position="1"/>
        <end position="19"/>
    </location>
</feature>
<dbReference type="Pfam" id="PF00112">
    <property type="entry name" value="Peptidase_C1"/>
    <property type="match status" value="1"/>
</dbReference>
<dbReference type="InterPro" id="IPR038765">
    <property type="entry name" value="Papain-like_cys_pep_sf"/>
</dbReference>
<keyword evidence="2" id="KW-0645">Protease</keyword>
<keyword evidence="6" id="KW-1015">Disulfide bond</keyword>
<evidence type="ECO:0000256" key="7">
    <source>
        <dbReference type="ARBA" id="ARBA00069138"/>
    </source>
</evidence>